<dbReference type="NCBIfam" id="NF038032">
    <property type="entry name" value="CehA_McbA_metalo"/>
    <property type="match status" value="1"/>
</dbReference>
<accession>A0A518H506</accession>
<dbReference type="OrthoDB" id="232833at2"/>
<dbReference type="EMBL" id="CP036426">
    <property type="protein sequence ID" value="QDV35925.1"/>
    <property type="molecule type" value="Genomic_DNA"/>
</dbReference>
<evidence type="ECO:0008006" key="4">
    <source>
        <dbReference type="Google" id="ProtNLM"/>
    </source>
</evidence>
<dbReference type="Gene3D" id="3.20.20.140">
    <property type="entry name" value="Metal-dependent hydrolases"/>
    <property type="match status" value="1"/>
</dbReference>
<sequence length="663" mass="71422">MLRLLLILPPAVLALPGPEGASTYRVDRTRLDDPGARPRIVVRVEDDRSTADSPLPLPVRAIVTAEDGSHPDGSGRGTYDDGRFFAEGGFTVEVPPGETTLSLRSGPNYAPLEFEVDAEPGTQSEVFARLHRWFAPEDLGWFGGDNHVHAQHDSSAAVATDLAYTALQARANGLSFVTEAGSNVDYSDLDRLSTGGFLLRYAPELRPGPFVGHLNTPGLTPPFPAGELARLIDRPLPAQAIVDAVHDRGGAVIHTHPMTPPHQVHWMGAAEFLSDAASGHTADALDLDGQAAELLWSAALNLGNRVAASGSTDSALGRTRTPSPGDRRVYVRADRLDLPAISASIRAGRTFASNGGPVFAFLAVDGRGPGERLPVGPAPREIRAEVRSLNPLRSVRLIRRGVEVESFDVAGRSGTVVIEATALDGPSPPCWYALRAEDDRGHWAMTSPVHVGPRVEPGAIDASAMVLQVANATRFIELRRAFFAHLIVTVDPGDRLESVELLRDGEVLRRFSPEDGDERFEGKVPVTEIDGEYGPGWSWFPSAAAPHHFQADWPVASPGWYGLRATTADGRVLRSDELRFDGPTGASRATSVAHLDGPGTRFVHHGHGEEMPLESIALPFEGDHWWYPDRTFWRVRATFDGQARSVGGGPNPDARGLFRPPAD</sequence>
<gene>
    <name evidence="2" type="ORF">ElP_38340</name>
</gene>
<reference evidence="2 3" key="1">
    <citation type="submission" date="2019-02" db="EMBL/GenBank/DDBJ databases">
        <title>Deep-cultivation of Planctomycetes and their phenomic and genomic characterization uncovers novel biology.</title>
        <authorList>
            <person name="Wiegand S."/>
            <person name="Jogler M."/>
            <person name="Boedeker C."/>
            <person name="Pinto D."/>
            <person name="Vollmers J."/>
            <person name="Rivas-Marin E."/>
            <person name="Kohn T."/>
            <person name="Peeters S.H."/>
            <person name="Heuer A."/>
            <person name="Rast P."/>
            <person name="Oberbeckmann S."/>
            <person name="Bunk B."/>
            <person name="Jeske O."/>
            <person name="Meyerdierks A."/>
            <person name="Storesund J.E."/>
            <person name="Kallscheuer N."/>
            <person name="Luecker S."/>
            <person name="Lage O.M."/>
            <person name="Pohl T."/>
            <person name="Merkel B.J."/>
            <person name="Hornburger P."/>
            <person name="Mueller R.-W."/>
            <person name="Bruemmer F."/>
            <person name="Labrenz M."/>
            <person name="Spormann A.M."/>
            <person name="Op den Camp H."/>
            <person name="Overmann J."/>
            <person name="Amann R."/>
            <person name="Jetten M.S.M."/>
            <person name="Mascher T."/>
            <person name="Medema M.H."/>
            <person name="Devos D.P."/>
            <person name="Kaster A.-K."/>
            <person name="Ovreas L."/>
            <person name="Rohde M."/>
            <person name="Galperin M.Y."/>
            <person name="Jogler C."/>
        </authorList>
    </citation>
    <scope>NUCLEOTIDE SEQUENCE [LARGE SCALE GENOMIC DNA]</scope>
    <source>
        <strain evidence="2 3">ElP</strain>
    </source>
</reference>
<protein>
    <recommendedName>
        <fullName evidence="4">DUF3604 domain-containing protein</fullName>
    </recommendedName>
</protein>
<dbReference type="KEGG" id="tpla:ElP_38340"/>
<dbReference type="Proteomes" id="UP000317835">
    <property type="component" value="Chromosome"/>
</dbReference>
<evidence type="ECO:0000313" key="2">
    <source>
        <dbReference type="EMBL" id="QDV35925.1"/>
    </source>
</evidence>
<evidence type="ECO:0000313" key="3">
    <source>
        <dbReference type="Proteomes" id="UP000317835"/>
    </source>
</evidence>
<name>A0A518H506_9BACT</name>
<organism evidence="2 3">
    <name type="scientific">Tautonia plasticadhaerens</name>
    <dbReference type="NCBI Taxonomy" id="2527974"/>
    <lineage>
        <taxon>Bacteria</taxon>
        <taxon>Pseudomonadati</taxon>
        <taxon>Planctomycetota</taxon>
        <taxon>Planctomycetia</taxon>
        <taxon>Isosphaerales</taxon>
        <taxon>Isosphaeraceae</taxon>
        <taxon>Tautonia</taxon>
    </lineage>
</organism>
<keyword evidence="3" id="KW-1185">Reference proteome</keyword>
<dbReference type="AlphaFoldDB" id="A0A518H506"/>
<dbReference type="RefSeq" id="WP_145271855.1">
    <property type="nucleotide sequence ID" value="NZ_CP036426.1"/>
</dbReference>
<evidence type="ECO:0000256" key="1">
    <source>
        <dbReference type="SAM" id="MobiDB-lite"/>
    </source>
</evidence>
<proteinExistence type="predicted"/>
<feature type="region of interest" description="Disordered" evidence="1">
    <location>
        <begin position="642"/>
        <end position="663"/>
    </location>
</feature>